<sequence>RGRTIVLVTHNMRLVAENSRRTVVLDRGRVVLDGKTSEILARVVKLDRIYIKPPPVIQLSVELGWSEPALTVKQAFNEIKARLGNA</sequence>
<proteinExistence type="predicted"/>
<accession>X1MBI5</accession>
<dbReference type="EMBL" id="BARV01011072">
    <property type="protein sequence ID" value="GAI03729.1"/>
    <property type="molecule type" value="Genomic_DNA"/>
</dbReference>
<dbReference type="InterPro" id="IPR027417">
    <property type="entry name" value="P-loop_NTPase"/>
</dbReference>
<dbReference type="AlphaFoldDB" id="X1MBI5"/>
<protein>
    <submittedName>
        <fullName evidence="1">Uncharacterized protein</fullName>
    </submittedName>
</protein>
<evidence type="ECO:0000313" key="1">
    <source>
        <dbReference type="EMBL" id="GAI03729.1"/>
    </source>
</evidence>
<organism evidence="1">
    <name type="scientific">marine sediment metagenome</name>
    <dbReference type="NCBI Taxonomy" id="412755"/>
    <lineage>
        <taxon>unclassified sequences</taxon>
        <taxon>metagenomes</taxon>
        <taxon>ecological metagenomes</taxon>
    </lineage>
</organism>
<comment type="caution">
    <text evidence="1">The sequence shown here is derived from an EMBL/GenBank/DDBJ whole genome shotgun (WGS) entry which is preliminary data.</text>
</comment>
<name>X1MBI5_9ZZZZ</name>
<feature type="non-terminal residue" evidence="1">
    <location>
        <position position="1"/>
    </location>
</feature>
<dbReference type="SUPFAM" id="SSF52540">
    <property type="entry name" value="P-loop containing nucleoside triphosphate hydrolases"/>
    <property type="match status" value="1"/>
</dbReference>
<reference evidence="1" key="1">
    <citation type="journal article" date="2014" name="Front. Microbiol.">
        <title>High frequency of phylogenetically diverse reductive dehalogenase-homologous genes in deep subseafloor sedimentary metagenomes.</title>
        <authorList>
            <person name="Kawai M."/>
            <person name="Futagami T."/>
            <person name="Toyoda A."/>
            <person name="Takaki Y."/>
            <person name="Nishi S."/>
            <person name="Hori S."/>
            <person name="Arai W."/>
            <person name="Tsubouchi T."/>
            <person name="Morono Y."/>
            <person name="Uchiyama I."/>
            <person name="Ito T."/>
            <person name="Fujiyama A."/>
            <person name="Inagaki F."/>
            <person name="Takami H."/>
        </authorList>
    </citation>
    <scope>NUCLEOTIDE SEQUENCE</scope>
    <source>
        <strain evidence="1">Expedition CK06-06</strain>
    </source>
</reference>
<gene>
    <name evidence="1" type="ORF">S06H3_21166</name>
</gene>
<dbReference type="Gene3D" id="3.40.50.300">
    <property type="entry name" value="P-loop containing nucleotide triphosphate hydrolases"/>
    <property type="match status" value="1"/>
</dbReference>